<reference evidence="1 2" key="1">
    <citation type="journal article" date="2009" name="Proc. Natl. Acad. Sci. U.S.A.">
        <title>The genomic basis of trophic strategy in marine bacteria.</title>
        <authorList>
            <person name="Lauro F.M."/>
            <person name="McDougald D."/>
            <person name="Thomas T."/>
            <person name="Williams T.J."/>
            <person name="Egan S."/>
            <person name="Rice S."/>
            <person name="DeMaere M.Z."/>
            <person name="Ting L."/>
            <person name="Ertan H."/>
            <person name="Johnson J."/>
            <person name="Ferriera S."/>
            <person name="Lapidus A."/>
            <person name="Anderson I."/>
            <person name="Kyrpides N."/>
            <person name="Munk A.C."/>
            <person name="Detter C."/>
            <person name="Han C.S."/>
            <person name="Brown M.V."/>
            <person name="Robb F.T."/>
            <person name="Kjelleberg S."/>
            <person name="Cavicchioli R."/>
        </authorList>
    </citation>
    <scope>NUCLEOTIDE SEQUENCE [LARGE SCALE GENOMIC DNA]</scope>
    <source>
        <strain evidence="2">DSM 13593 / LMG 18877 / RB2256</strain>
    </source>
</reference>
<dbReference type="AlphaFoldDB" id="Q1GUI0"/>
<sequence length="123" mass="13175">MGEGPLDNWRIGVCVRSVDNRIEEELFEPGDKDGGADETACTFLVVVPAKAGMAGPGVSAIFALPPCQARHFASLGRRCAPPPFFFCDLHALGRDTGCAFVAATRSRVRSTPTQPPEEEVFLP</sequence>
<dbReference type="HOGENOM" id="CLU_2013777_0_0_5"/>
<accession>Q1GUI0</accession>
<dbReference type="STRING" id="317655.Sala_0975"/>
<name>Q1GUI0_SPHAL</name>
<evidence type="ECO:0000313" key="2">
    <source>
        <dbReference type="Proteomes" id="UP000006578"/>
    </source>
</evidence>
<protein>
    <submittedName>
        <fullName evidence="1">Uncharacterized protein</fullName>
    </submittedName>
</protein>
<gene>
    <name evidence="1" type="ordered locus">Sala_0975</name>
</gene>
<keyword evidence="2" id="KW-1185">Reference proteome</keyword>
<dbReference type="KEGG" id="sal:Sala_0975"/>
<evidence type="ECO:0000313" key="1">
    <source>
        <dbReference type="EMBL" id="ABF52692.1"/>
    </source>
</evidence>
<proteinExistence type="predicted"/>
<dbReference type="Proteomes" id="UP000006578">
    <property type="component" value="Chromosome"/>
</dbReference>
<organism evidence="1 2">
    <name type="scientific">Sphingopyxis alaskensis (strain DSM 13593 / LMG 18877 / RB2256)</name>
    <name type="common">Sphingomonas alaskensis</name>
    <dbReference type="NCBI Taxonomy" id="317655"/>
    <lineage>
        <taxon>Bacteria</taxon>
        <taxon>Pseudomonadati</taxon>
        <taxon>Pseudomonadota</taxon>
        <taxon>Alphaproteobacteria</taxon>
        <taxon>Sphingomonadales</taxon>
        <taxon>Sphingomonadaceae</taxon>
        <taxon>Sphingopyxis</taxon>
    </lineage>
</organism>
<dbReference type="EMBL" id="CP000356">
    <property type="protein sequence ID" value="ABF52692.1"/>
    <property type="molecule type" value="Genomic_DNA"/>
</dbReference>